<keyword evidence="1" id="KW-0001">2Fe-2S</keyword>
<dbReference type="Pfam" id="PF00355">
    <property type="entry name" value="Rieske"/>
    <property type="match status" value="1"/>
</dbReference>
<feature type="domain" description="Rieske" evidence="5">
    <location>
        <begin position="27"/>
        <end position="120"/>
    </location>
</feature>
<evidence type="ECO:0000256" key="2">
    <source>
        <dbReference type="ARBA" id="ARBA00022723"/>
    </source>
</evidence>
<dbReference type="InterPro" id="IPR017941">
    <property type="entry name" value="Rieske_2Fe-2S"/>
</dbReference>
<keyword evidence="4" id="KW-0411">Iron-sulfur</keyword>
<evidence type="ECO:0000256" key="1">
    <source>
        <dbReference type="ARBA" id="ARBA00022714"/>
    </source>
</evidence>
<evidence type="ECO:0000313" key="6">
    <source>
        <dbReference type="EMBL" id="KMO28371.1"/>
    </source>
</evidence>
<accession>A0A0J6UQN4</accession>
<dbReference type="PATRIC" id="fig|298794.3.peg.4783"/>
<dbReference type="GO" id="GO:0051537">
    <property type="term" value="F:2 iron, 2 sulfur cluster binding"/>
    <property type="evidence" value="ECO:0007669"/>
    <property type="project" value="UniProtKB-KW"/>
</dbReference>
<evidence type="ECO:0000259" key="5">
    <source>
        <dbReference type="PROSITE" id="PS51296"/>
    </source>
</evidence>
<dbReference type="GO" id="GO:0046872">
    <property type="term" value="F:metal ion binding"/>
    <property type="evidence" value="ECO:0007669"/>
    <property type="project" value="UniProtKB-KW"/>
</dbReference>
<dbReference type="SUPFAM" id="SSF50022">
    <property type="entry name" value="ISP domain"/>
    <property type="match status" value="1"/>
</dbReference>
<keyword evidence="3" id="KW-0408">Iron</keyword>
<proteinExistence type="predicted"/>
<dbReference type="PROSITE" id="PS51296">
    <property type="entry name" value="RIESKE"/>
    <property type="match status" value="1"/>
</dbReference>
<evidence type="ECO:0000313" key="7">
    <source>
        <dbReference type="Proteomes" id="UP000035955"/>
    </source>
</evidence>
<gene>
    <name evidence="6" type="ORF">VQ02_31745</name>
</gene>
<name>A0A0J6UQN4_9HYPH</name>
<organism evidence="6 7">
    <name type="scientific">Methylobacterium variabile</name>
    <dbReference type="NCBI Taxonomy" id="298794"/>
    <lineage>
        <taxon>Bacteria</taxon>
        <taxon>Pseudomonadati</taxon>
        <taxon>Pseudomonadota</taxon>
        <taxon>Alphaproteobacteria</taxon>
        <taxon>Hyphomicrobiales</taxon>
        <taxon>Methylobacteriaceae</taxon>
        <taxon>Methylobacterium</taxon>
    </lineage>
</organism>
<evidence type="ECO:0000256" key="3">
    <source>
        <dbReference type="ARBA" id="ARBA00023004"/>
    </source>
</evidence>
<protein>
    <recommendedName>
        <fullName evidence="5">Rieske domain-containing protein</fullName>
    </recommendedName>
</protein>
<dbReference type="Gene3D" id="2.102.10.10">
    <property type="entry name" value="Rieske [2Fe-2S] iron-sulphur domain"/>
    <property type="match status" value="1"/>
</dbReference>
<dbReference type="AlphaFoldDB" id="A0A0J6UQN4"/>
<dbReference type="Proteomes" id="UP000035955">
    <property type="component" value="Unassembled WGS sequence"/>
</dbReference>
<evidence type="ECO:0000256" key="4">
    <source>
        <dbReference type="ARBA" id="ARBA00023014"/>
    </source>
</evidence>
<comment type="caution">
    <text evidence="6">The sequence shown here is derived from an EMBL/GenBank/DDBJ whole genome shotgun (WGS) entry which is preliminary data.</text>
</comment>
<dbReference type="InterPro" id="IPR036922">
    <property type="entry name" value="Rieske_2Fe-2S_sf"/>
</dbReference>
<dbReference type="OrthoDB" id="9800776at2"/>
<keyword evidence="2" id="KW-0479">Metal-binding</keyword>
<keyword evidence="7" id="KW-1185">Reference proteome</keyword>
<dbReference type="RefSeq" id="WP_048448246.1">
    <property type="nucleotide sequence ID" value="NZ_LABY01000304.1"/>
</dbReference>
<dbReference type="EMBL" id="LABY01000304">
    <property type="protein sequence ID" value="KMO28371.1"/>
    <property type="molecule type" value="Genomic_DNA"/>
</dbReference>
<reference evidence="6 7" key="1">
    <citation type="submission" date="2015-03" db="EMBL/GenBank/DDBJ databases">
        <title>Genome sequencing of Methylobacterium variabile DSM 16961.</title>
        <authorList>
            <person name="Chaudhry V."/>
            <person name="Patil P.B."/>
        </authorList>
    </citation>
    <scope>NUCLEOTIDE SEQUENCE [LARGE SCALE GENOMIC DNA]</scope>
    <source>
        <strain evidence="6 7">DSM 16961</strain>
    </source>
</reference>
<sequence>MGDFRDLPGAPPAGAALAEAARLDATGVLALEIDSGDGLFPVLLLKGAAGPAAFVNLCPHRDLPLTYRSSAVLSADGTLVRCSNHDAGFRIADGSGVDGLAQGCALDVIPLTVDADGIIRVDAPGRTSD</sequence>